<dbReference type="Pfam" id="PF03372">
    <property type="entry name" value="Exo_endo_phos"/>
    <property type="match status" value="1"/>
</dbReference>
<protein>
    <submittedName>
        <fullName evidence="2">Endonuclease/exonuclease/phosphatase family protein</fullName>
    </submittedName>
</protein>
<dbReference type="SUPFAM" id="SSF56219">
    <property type="entry name" value="DNase I-like"/>
    <property type="match status" value="1"/>
</dbReference>
<keyword evidence="2" id="KW-0378">Hydrolase</keyword>
<proteinExistence type="predicted"/>
<dbReference type="RefSeq" id="WP_243577662.1">
    <property type="nucleotide sequence ID" value="NZ_CP094529.1"/>
</dbReference>
<gene>
    <name evidence="2" type="ORF">MTP08_06970</name>
</gene>
<keyword evidence="3" id="KW-1185">Reference proteome</keyword>
<accession>A0ABY4BKA3</accession>
<dbReference type="Proteomes" id="UP000831068">
    <property type="component" value="Chromosome"/>
</dbReference>
<dbReference type="InterPro" id="IPR005135">
    <property type="entry name" value="Endo/exonuclease/phosphatase"/>
</dbReference>
<name>A0ABY4BKA3_9FLAO</name>
<feature type="domain" description="Endonuclease/exonuclease/phosphatase" evidence="1">
    <location>
        <begin position="4"/>
        <end position="211"/>
    </location>
</feature>
<evidence type="ECO:0000313" key="3">
    <source>
        <dbReference type="Proteomes" id="UP000831068"/>
    </source>
</evidence>
<dbReference type="Gene3D" id="3.60.10.10">
    <property type="entry name" value="Endonuclease/exonuclease/phosphatase"/>
    <property type="match status" value="1"/>
</dbReference>
<evidence type="ECO:0000313" key="2">
    <source>
        <dbReference type="EMBL" id="UOE39510.1"/>
    </source>
</evidence>
<organism evidence="2 3">
    <name type="scientific">Chryseobacterium oryzae</name>
    <dbReference type="NCBI Taxonomy" id="2929799"/>
    <lineage>
        <taxon>Bacteria</taxon>
        <taxon>Pseudomonadati</taxon>
        <taxon>Bacteroidota</taxon>
        <taxon>Flavobacteriia</taxon>
        <taxon>Flavobacteriales</taxon>
        <taxon>Weeksellaceae</taxon>
        <taxon>Chryseobacterium group</taxon>
        <taxon>Chryseobacterium</taxon>
    </lineage>
</organism>
<dbReference type="InterPro" id="IPR036691">
    <property type="entry name" value="Endo/exonu/phosph_ase_sf"/>
</dbReference>
<dbReference type="EMBL" id="CP094529">
    <property type="protein sequence ID" value="UOE39510.1"/>
    <property type="molecule type" value="Genomic_DNA"/>
</dbReference>
<keyword evidence="2" id="KW-0540">Nuclease</keyword>
<dbReference type="GO" id="GO:0004519">
    <property type="term" value="F:endonuclease activity"/>
    <property type="evidence" value="ECO:0007669"/>
    <property type="project" value="UniProtKB-KW"/>
</dbReference>
<evidence type="ECO:0000259" key="1">
    <source>
        <dbReference type="Pfam" id="PF03372"/>
    </source>
</evidence>
<keyword evidence="2" id="KW-0255">Endonuclease</keyword>
<sequence length="224" mass="26073">MKIATWNIERLKKKKNLEAVIENIQKIDADILILTEFDSLVELPFYPFNVETKQLPKEPYNYAESERRVAVFSKFPIKNTYETYDAFTACCVEIETDLANVIVYGTIVGITGYSDKNFKSDLQKQINDIDKFSQLGNFCYAGDLNTSFADNYYFTHFAREKFIECFKDNHLQNITHHLKNNIDHIVISQSLMNRFEIETSEWNTDLQYSDHKGVCINLSIKSIS</sequence>
<reference evidence="2 3" key="1">
    <citation type="submission" date="2022-03" db="EMBL/GenBank/DDBJ databases">
        <title>Chryseobacterium sp. isolated from the Andong Sikhe.</title>
        <authorList>
            <person name="Won M."/>
            <person name="Kim S.-J."/>
            <person name="Kwon S.-W."/>
        </authorList>
    </citation>
    <scope>NUCLEOTIDE SEQUENCE [LARGE SCALE GENOMIC DNA]</scope>
    <source>
        <strain evidence="2 3">ADR-1</strain>
    </source>
</reference>